<dbReference type="AlphaFoldDB" id="A0AAE9E4M3"/>
<sequence>MESELNKNLESSINIDPLFKLYEALPPLKHDMMLTDINDVGFKRLGDLTEIENLSVGSFSSSAFPVEGVLFEPNNRLMVCLNCCRAKTPDAPIIKVWFVVDSGSNCTFLNEKTMSKLTGTDAIPSAIHASIQDPNSVTECYLSHSNFKEANVLGMKTMMDLGLTIEGMNSKKSSWRLAKQ</sequence>
<evidence type="ECO:0000313" key="1">
    <source>
        <dbReference type="EMBL" id="UMM14000.1"/>
    </source>
</evidence>
<accession>A0AAE9E4M3</accession>
<name>A0AAE9E4M3_CAEBR</name>
<proteinExistence type="predicted"/>
<dbReference type="EMBL" id="CP092620">
    <property type="protein sequence ID" value="UMM14000.1"/>
    <property type="molecule type" value="Genomic_DNA"/>
</dbReference>
<organism evidence="1 2">
    <name type="scientific">Caenorhabditis briggsae</name>
    <dbReference type="NCBI Taxonomy" id="6238"/>
    <lineage>
        <taxon>Eukaryota</taxon>
        <taxon>Metazoa</taxon>
        <taxon>Ecdysozoa</taxon>
        <taxon>Nematoda</taxon>
        <taxon>Chromadorea</taxon>
        <taxon>Rhabditida</taxon>
        <taxon>Rhabditina</taxon>
        <taxon>Rhabditomorpha</taxon>
        <taxon>Rhabditoidea</taxon>
        <taxon>Rhabditidae</taxon>
        <taxon>Peloderinae</taxon>
        <taxon>Caenorhabditis</taxon>
    </lineage>
</organism>
<evidence type="ECO:0000313" key="2">
    <source>
        <dbReference type="Proteomes" id="UP000829354"/>
    </source>
</evidence>
<keyword evidence="2" id="KW-1185">Reference proteome</keyword>
<gene>
    <name evidence="1" type="ORF">L5515_002003</name>
</gene>
<reference evidence="1 2" key="1">
    <citation type="submission" date="2022-04" db="EMBL/GenBank/DDBJ databases">
        <title>Chromosome-level reference genomes for two strains of Caenorhabditis briggsae: an improved platform for comparative genomics.</title>
        <authorList>
            <person name="Stevens L."/>
            <person name="Andersen E."/>
        </authorList>
    </citation>
    <scope>NUCLEOTIDE SEQUENCE [LARGE SCALE GENOMIC DNA]</scope>
    <source>
        <strain evidence="1">VX34</strain>
        <tissue evidence="1">Whole-organism</tissue>
    </source>
</reference>
<dbReference type="Proteomes" id="UP000829354">
    <property type="component" value="Chromosome I"/>
</dbReference>
<protein>
    <submittedName>
        <fullName evidence="1">Uncharacterized protein</fullName>
    </submittedName>
</protein>